<evidence type="ECO:0000313" key="4">
    <source>
        <dbReference type="Proteomes" id="UP000403266"/>
    </source>
</evidence>
<dbReference type="NCBIfam" id="NF040570">
    <property type="entry name" value="guided_TnpB"/>
    <property type="match status" value="1"/>
</dbReference>
<dbReference type="AlphaFoldDB" id="A0A5N7MXC8"/>
<dbReference type="Pfam" id="PF07282">
    <property type="entry name" value="Cas12f1-like_TNB"/>
    <property type="match status" value="1"/>
</dbReference>
<organism evidence="3 4">
    <name type="scientific">Microvirga tunisiensis</name>
    <dbReference type="NCBI Taxonomy" id="2108360"/>
    <lineage>
        <taxon>Bacteria</taxon>
        <taxon>Pseudomonadati</taxon>
        <taxon>Pseudomonadota</taxon>
        <taxon>Alphaproteobacteria</taxon>
        <taxon>Hyphomicrobiales</taxon>
        <taxon>Methylobacteriaceae</taxon>
        <taxon>Microvirga</taxon>
    </lineage>
</organism>
<gene>
    <name evidence="3" type="ORF">FS320_44000</name>
</gene>
<evidence type="ECO:0000256" key="1">
    <source>
        <dbReference type="ARBA" id="ARBA00023125"/>
    </source>
</evidence>
<dbReference type="Proteomes" id="UP000403266">
    <property type="component" value="Unassembled WGS sequence"/>
</dbReference>
<name>A0A5N7MXC8_9HYPH</name>
<evidence type="ECO:0000259" key="2">
    <source>
        <dbReference type="Pfam" id="PF07282"/>
    </source>
</evidence>
<keyword evidence="4" id="KW-1185">Reference proteome</keyword>
<dbReference type="InterPro" id="IPR010095">
    <property type="entry name" value="Cas12f1-like_TNB"/>
</dbReference>
<evidence type="ECO:0000313" key="3">
    <source>
        <dbReference type="EMBL" id="MPR31613.1"/>
    </source>
</evidence>
<comment type="caution">
    <text evidence="3">The sequence shown here is derived from an EMBL/GenBank/DDBJ whole genome shotgun (WGS) entry which is preliminary data.</text>
</comment>
<dbReference type="OrthoDB" id="7593314at2"/>
<dbReference type="EMBL" id="VOSK01000831">
    <property type="protein sequence ID" value="MPR31613.1"/>
    <property type="molecule type" value="Genomic_DNA"/>
</dbReference>
<protein>
    <submittedName>
        <fullName evidence="3">IS200/IS605 family element transposase accessory protein TnpB</fullName>
    </submittedName>
</protein>
<dbReference type="GO" id="GO:0003677">
    <property type="term" value="F:DNA binding"/>
    <property type="evidence" value="ECO:0007669"/>
    <property type="project" value="UniProtKB-KW"/>
</dbReference>
<accession>A0A5N7MXC8</accession>
<feature type="domain" description="Cas12f1-like TNB" evidence="2">
    <location>
        <begin position="79"/>
        <end position="144"/>
    </location>
</feature>
<reference evidence="3 4" key="1">
    <citation type="journal article" date="2019" name="Syst. Appl. Microbiol.">
        <title>Microvirga tunisiensis sp. nov., a root nodule symbiotic bacterium isolated from Lupinus micranthus and L. luteus grown in Northern Tunisia.</title>
        <authorList>
            <person name="Msaddak A."/>
            <person name="Rejili M."/>
            <person name="Duran D."/>
            <person name="Mars M."/>
            <person name="Palacios J.M."/>
            <person name="Ruiz-Argueso T."/>
            <person name="Rey L."/>
            <person name="Imperial J."/>
        </authorList>
    </citation>
    <scope>NUCLEOTIDE SEQUENCE [LARGE SCALE GENOMIC DNA]</scope>
    <source>
        <strain evidence="3 4">Lmie10</strain>
    </source>
</reference>
<sequence length="176" mass="19280">MAQATFYRELEETLAEAQRRGRKCQVQTIHAKIANRRKDALHKFSRAVVDRAGAIFVGNISSTWQIASGNAKATLDVSWSMLRNFLEYKSDHAGVVFAEVNEAFTTQTCSGCHALSGPKGREGLAVRQWVCSECGLAHDRDHNAELAGRGSGAATILIQSPACHRPRILMACRTPI</sequence>
<dbReference type="NCBIfam" id="TIGR01766">
    <property type="entry name" value="IS200/IS605 family accessory protein TnpB-like domain"/>
    <property type="match status" value="1"/>
</dbReference>
<proteinExistence type="predicted"/>
<keyword evidence="1" id="KW-0238">DNA-binding</keyword>